<keyword evidence="8" id="KW-1185">Reference proteome</keyword>
<keyword evidence="4 5" id="KW-0274">FAD</keyword>
<dbReference type="InterPro" id="IPR000172">
    <property type="entry name" value="GMC_OxRdtase_N"/>
</dbReference>
<organism evidence="7 8">
    <name type="scientific">Reinekea marina</name>
    <dbReference type="NCBI Taxonomy" id="1310421"/>
    <lineage>
        <taxon>Bacteria</taxon>
        <taxon>Pseudomonadati</taxon>
        <taxon>Pseudomonadota</taxon>
        <taxon>Gammaproteobacteria</taxon>
        <taxon>Oceanospirillales</taxon>
        <taxon>Saccharospirillaceae</taxon>
        <taxon>Reinekea</taxon>
    </lineage>
</organism>
<evidence type="ECO:0000256" key="1">
    <source>
        <dbReference type="ARBA" id="ARBA00001974"/>
    </source>
</evidence>
<dbReference type="SUPFAM" id="SSF51905">
    <property type="entry name" value="FAD/NAD(P)-binding domain"/>
    <property type="match status" value="1"/>
</dbReference>
<dbReference type="Gene3D" id="3.30.560.10">
    <property type="entry name" value="Glucose Oxidase, domain 3"/>
    <property type="match status" value="1"/>
</dbReference>
<dbReference type="PIRSF" id="PIRSF000137">
    <property type="entry name" value="Alcohol_oxidase"/>
    <property type="match status" value="1"/>
</dbReference>
<keyword evidence="3 5" id="KW-0285">Flavoprotein</keyword>
<dbReference type="PROSITE" id="PS00623">
    <property type="entry name" value="GMC_OXRED_1"/>
    <property type="match status" value="1"/>
</dbReference>
<reference evidence="8" key="1">
    <citation type="journal article" date="2019" name="Int. J. Syst. Evol. Microbiol.">
        <title>The Global Catalogue of Microorganisms (GCM) 10K type strain sequencing project: providing services to taxonomists for standard genome sequencing and annotation.</title>
        <authorList>
            <consortium name="The Broad Institute Genomics Platform"/>
            <consortium name="The Broad Institute Genome Sequencing Center for Infectious Disease"/>
            <person name="Wu L."/>
            <person name="Ma J."/>
        </authorList>
    </citation>
    <scope>NUCLEOTIDE SEQUENCE [LARGE SCALE GENOMIC DNA]</scope>
    <source>
        <strain evidence="8">CECT 8288</strain>
    </source>
</reference>
<dbReference type="Pfam" id="PF05199">
    <property type="entry name" value="GMC_oxred_C"/>
    <property type="match status" value="1"/>
</dbReference>
<dbReference type="Pfam" id="PF00732">
    <property type="entry name" value="GMC_oxred_N"/>
    <property type="match status" value="1"/>
</dbReference>
<gene>
    <name evidence="7" type="ORF">ACFOND_09330</name>
</gene>
<proteinExistence type="inferred from homology"/>
<evidence type="ECO:0000259" key="6">
    <source>
        <dbReference type="PROSITE" id="PS00623"/>
    </source>
</evidence>
<sequence>MEYDYIIIGGGSAGCVLANRLSEDSDVSVALLEFGAADTSPAVHIPFGMTTTVPTSYLNYAYKTVPQSGLNGRQGYQPRGKTLGGSSAINAMIYVRGHRSDYDEWAALGNEGWGFDDLLPYFKKSEHNERLNTELHGQGGPLNVSELQSPSAARDAFVAAGVEAGFVQNDDFNGPEQEGIGAYQVTQIDGHRCSAARAYLTPVMHRPNLTVLTKAKVLRLTLDKKRCTGVHLYWRGKAHTVTAKKEVIVSAGGLNSPQILQLSGIGHPDDLRSVGIKVQHELPGVGYNLMDHPDVVLTFKSKNKATLGPSPKGLYDIANGLWKFYRGNYQSVVSSNGAEAGGFIKSEPNKEKPDVQLHFVVGILQDHLRKPSPFHGVSCHVCALRPKSRGWVKLASANPFDAPLINPNFLAEQEDVDTLFNGIRETQKILESPALADFCSTETHSLLKLSDAELKAAIRNRTDTVYHPLGSCKMGSDECSVVNSELKVHGLEGLRVVDASVMPTIIGGNTNAPTMAIAEKAADLIKADRFTQQLSAAYELNG</sequence>
<dbReference type="Proteomes" id="UP001595710">
    <property type="component" value="Unassembled WGS sequence"/>
</dbReference>
<comment type="caution">
    <text evidence="7">The sequence shown here is derived from an EMBL/GenBank/DDBJ whole genome shotgun (WGS) entry which is preliminary data.</text>
</comment>
<evidence type="ECO:0000313" key="8">
    <source>
        <dbReference type="Proteomes" id="UP001595710"/>
    </source>
</evidence>
<protein>
    <submittedName>
        <fullName evidence="7">GMC family oxidoreductase</fullName>
    </submittedName>
</protein>
<evidence type="ECO:0000256" key="3">
    <source>
        <dbReference type="ARBA" id="ARBA00022630"/>
    </source>
</evidence>
<name>A0ABV7WU28_9GAMM</name>
<dbReference type="EMBL" id="JBHRYN010000011">
    <property type="protein sequence ID" value="MFC3701839.1"/>
    <property type="molecule type" value="Genomic_DNA"/>
</dbReference>
<dbReference type="PANTHER" id="PTHR11552">
    <property type="entry name" value="GLUCOSE-METHANOL-CHOLINE GMC OXIDOREDUCTASE"/>
    <property type="match status" value="1"/>
</dbReference>
<evidence type="ECO:0000256" key="4">
    <source>
        <dbReference type="ARBA" id="ARBA00022827"/>
    </source>
</evidence>
<dbReference type="InterPro" id="IPR012132">
    <property type="entry name" value="GMC_OxRdtase"/>
</dbReference>
<evidence type="ECO:0000313" key="7">
    <source>
        <dbReference type="EMBL" id="MFC3701839.1"/>
    </source>
</evidence>
<comment type="cofactor">
    <cofactor evidence="1">
        <name>FAD</name>
        <dbReference type="ChEBI" id="CHEBI:57692"/>
    </cofactor>
</comment>
<feature type="domain" description="Glucose-methanol-choline oxidoreductase N-terminal" evidence="6">
    <location>
        <begin position="80"/>
        <end position="103"/>
    </location>
</feature>
<dbReference type="SUPFAM" id="SSF54373">
    <property type="entry name" value="FAD-linked reductases, C-terminal domain"/>
    <property type="match status" value="1"/>
</dbReference>
<dbReference type="PANTHER" id="PTHR11552:SF147">
    <property type="entry name" value="CHOLINE DEHYDROGENASE, MITOCHONDRIAL"/>
    <property type="match status" value="1"/>
</dbReference>
<dbReference type="InterPro" id="IPR036188">
    <property type="entry name" value="FAD/NAD-bd_sf"/>
</dbReference>
<comment type="similarity">
    <text evidence="2 5">Belongs to the GMC oxidoreductase family.</text>
</comment>
<dbReference type="InterPro" id="IPR007867">
    <property type="entry name" value="GMC_OxRtase_C"/>
</dbReference>
<dbReference type="Gene3D" id="3.50.50.60">
    <property type="entry name" value="FAD/NAD(P)-binding domain"/>
    <property type="match status" value="1"/>
</dbReference>
<evidence type="ECO:0000256" key="2">
    <source>
        <dbReference type="ARBA" id="ARBA00010790"/>
    </source>
</evidence>
<evidence type="ECO:0000256" key="5">
    <source>
        <dbReference type="RuleBase" id="RU003968"/>
    </source>
</evidence>
<dbReference type="RefSeq" id="WP_377362860.1">
    <property type="nucleotide sequence ID" value="NZ_JBHRYN010000011.1"/>
</dbReference>
<accession>A0ABV7WU28</accession>